<evidence type="ECO:0008006" key="3">
    <source>
        <dbReference type="Google" id="ProtNLM"/>
    </source>
</evidence>
<evidence type="ECO:0000313" key="1">
    <source>
        <dbReference type="EMBL" id="GMT24395.1"/>
    </source>
</evidence>
<organism evidence="1 2">
    <name type="scientific">Pristionchus fissidentatus</name>
    <dbReference type="NCBI Taxonomy" id="1538716"/>
    <lineage>
        <taxon>Eukaryota</taxon>
        <taxon>Metazoa</taxon>
        <taxon>Ecdysozoa</taxon>
        <taxon>Nematoda</taxon>
        <taxon>Chromadorea</taxon>
        <taxon>Rhabditida</taxon>
        <taxon>Rhabditina</taxon>
        <taxon>Diplogasteromorpha</taxon>
        <taxon>Diplogasteroidea</taxon>
        <taxon>Neodiplogasteridae</taxon>
        <taxon>Pristionchus</taxon>
    </lineage>
</organism>
<proteinExistence type="predicted"/>
<reference evidence="1" key="1">
    <citation type="submission" date="2023-10" db="EMBL/GenBank/DDBJ databases">
        <title>Genome assembly of Pristionchus species.</title>
        <authorList>
            <person name="Yoshida K."/>
            <person name="Sommer R.J."/>
        </authorList>
    </citation>
    <scope>NUCLEOTIDE SEQUENCE</scope>
    <source>
        <strain evidence="1">RS5133</strain>
    </source>
</reference>
<feature type="non-terminal residue" evidence="1">
    <location>
        <position position="1"/>
    </location>
</feature>
<evidence type="ECO:0000313" key="2">
    <source>
        <dbReference type="Proteomes" id="UP001432322"/>
    </source>
</evidence>
<keyword evidence="2" id="KW-1185">Reference proteome</keyword>
<comment type="caution">
    <text evidence="1">The sequence shown here is derived from an EMBL/GenBank/DDBJ whole genome shotgun (WGS) entry which is preliminary data.</text>
</comment>
<sequence>PLRVVWKCCKKTKSSKAFDSLITNLSNTHLPHKLTRTTTQLKKNIENDSASERLQSIIGLPSDATEQQINAISAYSFADLSSSSFNPDELVSAIDKLCKRSMMNTQAYRVLMSSLSDISPASLCNASLCALVEIVDTNEKLRVIDSEEWRRNAKEVVADIIKLCTTYSDLFYALGRSNIWKNECIDAIKRNFKNFDLQSKISLLDILSKRKDEVDALFIDTVIQSIATDSSRFNFRQCVNLASISIRLKPNNILLKKKLIEEMRVALGSLEKWNDARTIVALFAIWKIGDDDLWKEICAWSERRARTAQFKDLAAIVNYMGYVGRREGTETAVTLNERMNMEKGGEAIVWLKSIVSLCFYSTVDNRLIESVLNTVFIDDLLKKAMNDERKNTKSNTALVHRLLMQVDYYASSVESYSGPRLQEEFINDKEMSSMVSSAYSGHEEEVDVFRACLSRVIVDPSHCTPQVHPSGIVVEARVPNKDGREEVVVYVPRSRYVETEKGERLLGSNLLSIKTMQKKGLSVHVFTYREMPFDKSQIEATVYIKKKLGRN</sequence>
<name>A0AAV5VXW8_9BILA</name>
<dbReference type="EMBL" id="BTSY01000004">
    <property type="protein sequence ID" value="GMT24395.1"/>
    <property type="molecule type" value="Genomic_DNA"/>
</dbReference>
<gene>
    <name evidence="1" type="ORF">PFISCL1PPCAC_15692</name>
</gene>
<dbReference type="AlphaFoldDB" id="A0AAV5VXW8"/>
<dbReference type="Proteomes" id="UP001432322">
    <property type="component" value="Unassembled WGS sequence"/>
</dbReference>
<accession>A0AAV5VXW8</accession>
<protein>
    <recommendedName>
        <fullName evidence="3">RAP domain-containing protein</fullName>
    </recommendedName>
</protein>